<gene>
    <name evidence="2" type="ORF">FC19_GL001116</name>
</gene>
<proteinExistence type="predicted"/>
<dbReference type="InterPro" id="IPR000944">
    <property type="entry name" value="Tscrpt_reg_Rrf2"/>
</dbReference>
<accession>A0A0R2CW25</accession>
<dbReference type="EMBL" id="AYZD01000017">
    <property type="protein sequence ID" value="KRM96049.1"/>
    <property type="molecule type" value="Genomic_DNA"/>
</dbReference>
<dbReference type="PATRIC" id="fig|1423725.3.peg.1150"/>
<sequence>MSALRKAGLITTKRGNPEPKLAKPPTQITLLEIYFAVEGERSLFELDKKTNPACIVGGNIQSVLGGYYEQAKLAAQEKLRSYTLQDVIDDILKKENSKNKLV</sequence>
<keyword evidence="3" id="KW-1185">Reference proteome</keyword>
<evidence type="ECO:0000313" key="3">
    <source>
        <dbReference type="Proteomes" id="UP000051015"/>
    </source>
</evidence>
<organism evidence="2 3">
    <name type="scientific">Liquorilactobacillus aquaticus DSM 21051</name>
    <dbReference type="NCBI Taxonomy" id="1423725"/>
    <lineage>
        <taxon>Bacteria</taxon>
        <taxon>Bacillati</taxon>
        <taxon>Bacillota</taxon>
        <taxon>Bacilli</taxon>
        <taxon>Lactobacillales</taxon>
        <taxon>Lactobacillaceae</taxon>
        <taxon>Liquorilactobacillus</taxon>
    </lineage>
</organism>
<dbReference type="GO" id="GO:0003700">
    <property type="term" value="F:DNA-binding transcription factor activity"/>
    <property type="evidence" value="ECO:0007669"/>
    <property type="project" value="TreeGrafter"/>
</dbReference>
<dbReference type="Proteomes" id="UP000051015">
    <property type="component" value="Unassembled WGS sequence"/>
</dbReference>
<evidence type="ECO:0008006" key="4">
    <source>
        <dbReference type="Google" id="ProtNLM"/>
    </source>
</evidence>
<dbReference type="InterPro" id="IPR036390">
    <property type="entry name" value="WH_DNA-bd_sf"/>
</dbReference>
<evidence type="ECO:0000313" key="2">
    <source>
        <dbReference type="EMBL" id="KRM96049.1"/>
    </source>
</evidence>
<dbReference type="STRING" id="1423725.FC19_GL001116"/>
<dbReference type="AlphaFoldDB" id="A0A0R2CW25"/>
<evidence type="ECO:0000256" key="1">
    <source>
        <dbReference type="SAM" id="MobiDB-lite"/>
    </source>
</evidence>
<dbReference type="Pfam" id="PF02082">
    <property type="entry name" value="Rrf2"/>
    <property type="match status" value="1"/>
</dbReference>
<feature type="region of interest" description="Disordered" evidence="1">
    <location>
        <begin position="1"/>
        <end position="22"/>
    </location>
</feature>
<dbReference type="Gene3D" id="1.10.10.10">
    <property type="entry name" value="Winged helix-like DNA-binding domain superfamily/Winged helix DNA-binding domain"/>
    <property type="match status" value="1"/>
</dbReference>
<protein>
    <recommendedName>
        <fullName evidence="4">Transcriptional regulator</fullName>
    </recommendedName>
</protein>
<name>A0A0R2CW25_9LACO</name>
<comment type="caution">
    <text evidence="2">The sequence shown here is derived from an EMBL/GenBank/DDBJ whole genome shotgun (WGS) entry which is preliminary data.</text>
</comment>
<dbReference type="PANTHER" id="PTHR33221:SF15">
    <property type="entry name" value="HTH-TYPE TRANSCRIPTIONAL REGULATOR YWGB-RELATED"/>
    <property type="match status" value="1"/>
</dbReference>
<dbReference type="PROSITE" id="PS51197">
    <property type="entry name" value="HTH_RRF2_2"/>
    <property type="match status" value="1"/>
</dbReference>
<dbReference type="GO" id="GO:0005829">
    <property type="term" value="C:cytosol"/>
    <property type="evidence" value="ECO:0007669"/>
    <property type="project" value="TreeGrafter"/>
</dbReference>
<dbReference type="SUPFAM" id="SSF46785">
    <property type="entry name" value="Winged helix' DNA-binding domain"/>
    <property type="match status" value="1"/>
</dbReference>
<dbReference type="PANTHER" id="PTHR33221">
    <property type="entry name" value="WINGED HELIX-TURN-HELIX TRANSCRIPTIONAL REGULATOR, RRF2 FAMILY"/>
    <property type="match status" value="1"/>
</dbReference>
<reference evidence="2 3" key="1">
    <citation type="journal article" date="2015" name="Genome Announc.">
        <title>Expanding the biotechnology potential of lactobacilli through comparative genomics of 213 strains and associated genera.</title>
        <authorList>
            <person name="Sun Z."/>
            <person name="Harris H.M."/>
            <person name="McCann A."/>
            <person name="Guo C."/>
            <person name="Argimon S."/>
            <person name="Zhang W."/>
            <person name="Yang X."/>
            <person name="Jeffery I.B."/>
            <person name="Cooney J.C."/>
            <person name="Kagawa T.F."/>
            <person name="Liu W."/>
            <person name="Song Y."/>
            <person name="Salvetti E."/>
            <person name="Wrobel A."/>
            <person name="Rasinkangas P."/>
            <person name="Parkhill J."/>
            <person name="Rea M.C."/>
            <person name="O'Sullivan O."/>
            <person name="Ritari J."/>
            <person name="Douillard F.P."/>
            <person name="Paul Ross R."/>
            <person name="Yang R."/>
            <person name="Briner A.E."/>
            <person name="Felis G.E."/>
            <person name="de Vos W.M."/>
            <person name="Barrangou R."/>
            <person name="Klaenhammer T.R."/>
            <person name="Caufield P.W."/>
            <person name="Cui Y."/>
            <person name="Zhang H."/>
            <person name="O'Toole P.W."/>
        </authorList>
    </citation>
    <scope>NUCLEOTIDE SEQUENCE [LARGE SCALE GENOMIC DNA]</scope>
    <source>
        <strain evidence="2 3">DSM 21051</strain>
    </source>
</reference>
<dbReference type="InterPro" id="IPR036388">
    <property type="entry name" value="WH-like_DNA-bd_sf"/>
</dbReference>